<dbReference type="EMBL" id="CP043451">
    <property type="protein sequence ID" value="QEM07083.1"/>
    <property type="molecule type" value="Genomic_DNA"/>
</dbReference>
<feature type="coiled-coil region" evidence="3">
    <location>
        <begin position="155"/>
        <end position="182"/>
    </location>
</feature>
<name>A0AAE6MKQ5_9SPHI</name>
<evidence type="ECO:0000256" key="3">
    <source>
        <dbReference type="SAM" id="Coils"/>
    </source>
</evidence>
<dbReference type="RefSeq" id="WP_112658672.1">
    <property type="nucleotide sequence ID" value="NZ_CP043451.1"/>
</dbReference>
<dbReference type="Gene3D" id="2.40.30.170">
    <property type="match status" value="1"/>
</dbReference>
<dbReference type="GO" id="GO:0030313">
    <property type="term" value="C:cell envelope"/>
    <property type="evidence" value="ECO:0007669"/>
    <property type="project" value="TreeGrafter"/>
</dbReference>
<evidence type="ECO:0000259" key="6">
    <source>
        <dbReference type="Pfam" id="PF25973"/>
    </source>
</evidence>
<reference evidence="8 10" key="2">
    <citation type="submission" date="2021-03" db="EMBL/GenBank/DDBJ databases">
        <title>Mucilaginibacter strains isolated from gold and copper mining confer multi heavy-metal resistance.</title>
        <authorList>
            <person name="Li Y."/>
        </authorList>
    </citation>
    <scope>NUCLEOTIDE SEQUENCE [LARGE SCALE GENOMIC DNA]</scope>
    <source>
        <strain evidence="8 10">P2-4</strain>
    </source>
</reference>
<keyword evidence="3" id="KW-0175">Coiled coil</keyword>
<evidence type="ECO:0000256" key="1">
    <source>
        <dbReference type="ARBA" id="ARBA00009477"/>
    </source>
</evidence>
<feature type="compositionally biased region" description="Basic and acidic residues" evidence="4">
    <location>
        <begin position="344"/>
        <end position="357"/>
    </location>
</feature>
<feature type="region of interest" description="Disordered" evidence="4">
    <location>
        <begin position="342"/>
        <end position="369"/>
    </location>
</feature>
<dbReference type="GO" id="GO:0022857">
    <property type="term" value="F:transmembrane transporter activity"/>
    <property type="evidence" value="ECO:0007669"/>
    <property type="project" value="InterPro"/>
</dbReference>
<dbReference type="Gene3D" id="1.10.287.470">
    <property type="entry name" value="Helix hairpin bin"/>
    <property type="match status" value="1"/>
</dbReference>
<dbReference type="Proteomes" id="UP000250557">
    <property type="component" value="Chromosome"/>
</dbReference>
<dbReference type="PANTHER" id="PTHR30097:SF4">
    <property type="entry name" value="SLR6042 PROTEIN"/>
    <property type="match status" value="1"/>
</dbReference>
<dbReference type="GO" id="GO:0015679">
    <property type="term" value="P:plasma membrane copper ion transport"/>
    <property type="evidence" value="ECO:0007669"/>
    <property type="project" value="TreeGrafter"/>
</dbReference>
<dbReference type="PANTHER" id="PTHR30097">
    <property type="entry name" value="CATION EFFLUX SYSTEM PROTEIN CUSB"/>
    <property type="match status" value="1"/>
</dbReference>
<dbReference type="Pfam" id="PF25973">
    <property type="entry name" value="BSH_CzcB"/>
    <property type="match status" value="1"/>
</dbReference>
<dbReference type="Proteomes" id="UP000663940">
    <property type="component" value="Chromosome"/>
</dbReference>
<accession>A0AAE6MKQ5</accession>
<keyword evidence="10" id="KW-1185">Reference proteome</keyword>
<dbReference type="InterPro" id="IPR051909">
    <property type="entry name" value="MFP_Cation_Efflux"/>
</dbReference>
<gene>
    <name evidence="7" type="ORF">DIU31_027585</name>
    <name evidence="8" type="ORF">J3L21_33440</name>
</gene>
<evidence type="ECO:0000256" key="2">
    <source>
        <dbReference type="ARBA" id="ARBA00022448"/>
    </source>
</evidence>
<keyword evidence="5" id="KW-0732">Signal</keyword>
<evidence type="ECO:0000256" key="4">
    <source>
        <dbReference type="SAM" id="MobiDB-lite"/>
    </source>
</evidence>
<dbReference type="NCBIfam" id="TIGR01730">
    <property type="entry name" value="RND_mfp"/>
    <property type="match status" value="1"/>
</dbReference>
<evidence type="ECO:0000313" key="7">
    <source>
        <dbReference type="EMBL" id="QEM07083.1"/>
    </source>
</evidence>
<dbReference type="InterPro" id="IPR058647">
    <property type="entry name" value="BSH_CzcB-like"/>
</dbReference>
<evidence type="ECO:0000313" key="8">
    <source>
        <dbReference type="EMBL" id="QTE50374.1"/>
    </source>
</evidence>
<feature type="chain" id="PRO_5041901063" evidence="5">
    <location>
        <begin position="19"/>
        <end position="425"/>
    </location>
</feature>
<evidence type="ECO:0000313" key="9">
    <source>
        <dbReference type="Proteomes" id="UP000250557"/>
    </source>
</evidence>
<dbReference type="EMBL" id="CP071880">
    <property type="protein sequence ID" value="QTE50374.1"/>
    <property type="molecule type" value="Genomic_DNA"/>
</dbReference>
<dbReference type="AlphaFoldDB" id="A0AAE6MKQ5"/>
<dbReference type="GO" id="GO:0016020">
    <property type="term" value="C:membrane"/>
    <property type="evidence" value="ECO:0007669"/>
    <property type="project" value="InterPro"/>
</dbReference>
<feature type="signal peptide" evidence="5">
    <location>
        <begin position="1"/>
        <end position="18"/>
    </location>
</feature>
<dbReference type="InterPro" id="IPR006143">
    <property type="entry name" value="RND_pump_MFP"/>
</dbReference>
<feature type="domain" description="CzcB-like barrel-sandwich hybrid" evidence="6">
    <location>
        <begin position="89"/>
        <end position="232"/>
    </location>
</feature>
<proteinExistence type="inferred from homology"/>
<dbReference type="SUPFAM" id="SSF111369">
    <property type="entry name" value="HlyD-like secretion proteins"/>
    <property type="match status" value="1"/>
</dbReference>
<keyword evidence="2" id="KW-0813">Transport</keyword>
<protein>
    <submittedName>
        <fullName evidence="7">Efflux RND transporter periplasmic adaptor subunit</fullName>
    </submittedName>
</protein>
<evidence type="ECO:0000313" key="10">
    <source>
        <dbReference type="Proteomes" id="UP000663940"/>
    </source>
</evidence>
<evidence type="ECO:0000256" key="5">
    <source>
        <dbReference type="SAM" id="SignalP"/>
    </source>
</evidence>
<organism evidence="7 9">
    <name type="scientific">Mucilaginibacter rubeus</name>
    <dbReference type="NCBI Taxonomy" id="2027860"/>
    <lineage>
        <taxon>Bacteria</taxon>
        <taxon>Pseudomonadati</taxon>
        <taxon>Bacteroidota</taxon>
        <taxon>Sphingobacteriia</taxon>
        <taxon>Sphingobacteriales</taxon>
        <taxon>Sphingobacteriaceae</taxon>
        <taxon>Mucilaginibacter</taxon>
    </lineage>
</organism>
<comment type="similarity">
    <text evidence="1">Belongs to the membrane fusion protein (MFP) (TC 8.A.1) family.</text>
</comment>
<sequence>MKAITIVYFLLALTLCTACTNNKDKGGSPEKTEAVKDTAAPVADNPDNVELTDEQMKAIGIELGHIEPRGITSSFKVNGVLEVPNQFKAKVTSSFNGIVRTLTIVPGSLVHKGQSIATIVNPDLVNMQQQYLTVNTKLNLAKLEYDRQKTLVTGNAGARKNLQQAESDLKTLDTEKDALYTQLSTLGISPESVASGKITSSLAVRAPVTGTVSKVSAEIGTYTDANTVIAEIVNNDRLQAKLFMYEKDLPKIHLNQTIRFNITNNPAREHQAVINAIATAFEDGSTTIAVRAAVLGDKKGMIEGMSINAMVNVGNAVVPSLPDEAIVTYQGQDYIFVQVSEQGDGEKKPSEAKEKPAKSSVTAAEANEQKEPRLSFKRVKVVKGVSNMGYTEIKLLEQISPTAKVITKGAFFALGKMTNAGEEGE</sequence>
<reference evidence="7 9" key="1">
    <citation type="submission" date="2019-08" db="EMBL/GenBank/DDBJ databases">
        <title>Comparative genome analysis confer to the adaptation heavy metal polluted environment.</title>
        <authorList>
            <person name="Li Y."/>
        </authorList>
    </citation>
    <scope>NUCLEOTIDE SEQUENCE [LARGE SCALE GENOMIC DNA]</scope>
    <source>
        <strain evidence="7 9">P2</strain>
    </source>
</reference>
<dbReference type="GO" id="GO:0060003">
    <property type="term" value="P:copper ion export"/>
    <property type="evidence" value="ECO:0007669"/>
    <property type="project" value="TreeGrafter"/>
</dbReference>